<dbReference type="SUPFAM" id="SSF48208">
    <property type="entry name" value="Six-hairpin glycosidases"/>
    <property type="match status" value="1"/>
</dbReference>
<protein>
    <submittedName>
        <fullName evidence="3">4-alpha-glucanotransferase</fullName>
    </submittedName>
</protein>
<accession>W2C5I3</accession>
<dbReference type="Pfam" id="PF12439">
    <property type="entry name" value="GDE_N"/>
    <property type="match status" value="1"/>
</dbReference>
<gene>
    <name evidence="3" type="ORF">N425_04570</name>
</gene>
<dbReference type="Gene3D" id="1.50.10.10">
    <property type="match status" value="1"/>
</dbReference>
<keyword evidence="3" id="KW-0808">Transferase</keyword>
<comment type="caution">
    <text evidence="3">The sequence shown here is derived from an EMBL/GenBank/DDBJ whole genome shotgun (WGS) entry which is preliminary data.</text>
</comment>
<proteinExistence type="predicted"/>
<dbReference type="InterPro" id="IPR012341">
    <property type="entry name" value="6hp_glycosidase-like_sf"/>
</dbReference>
<dbReference type="PANTHER" id="PTHR10569">
    <property type="entry name" value="GLYCOGEN DEBRANCHING ENZYME"/>
    <property type="match status" value="1"/>
</dbReference>
<dbReference type="InterPro" id="IPR010401">
    <property type="entry name" value="AGL/Gdb1"/>
</dbReference>
<evidence type="ECO:0000259" key="2">
    <source>
        <dbReference type="Pfam" id="PF12439"/>
    </source>
</evidence>
<evidence type="ECO:0000259" key="1">
    <source>
        <dbReference type="Pfam" id="PF06202"/>
    </source>
</evidence>
<dbReference type="InterPro" id="IPR032790">
    <property type="entry name" value="GDE_C"/>
</dbReference>
<dbReference type="InterPro" id="IPR008928">
    <property type="entry name" value="6-hairpin_glycosidase_sf"/>
</dbReference>
<sequence>MSYLKFDKTLLINLEESLSREVLRTNRKGAYHCSTIVDCNTRKYHGLLVMPEPNLDDDNHVILSSLDETVIQHGAEFNLGLHKYEGGSFSPNGHKYIREYTMDTVPRTVYRVGGVILSKEMIFSRTDNQIMIKYTLMDAHSPTTLRFRPFMAFRSVKELTQVNGMADRSYEEVPNGIKARMYPGYADLYMQFNKAPKFVYEPYWYNGIEYPKEQERGYPYKEDLFVPGYFELPIAKGESIVFCGGDKPVEGLAALPAFFDAEVAERTPRSSFYNCLKNSAHQMFYIPRSDRDDVYLLAGYPWFKVRARDMFVSMTACTLYLGERERYERLMRTAIPALQTFMRYGLPDTVIREIDEPDVLLWVVWNVQQFALKLGVEEARRLYGDLIHEIIEYLLAQKHPNLILRDNGLLYTNGRERPVTWMNSVINGRPVVPRTGYIVEFNALWYNALCFYRELQGDATPERVHQLIAALDLSFPATFVNPYNYLFDYVDNSANQDWSVRPNMVIALACPYSPLTRVQKRGALDIVTKELLTPKGLRSLSPKSEGYRPDYIGPQYERDLAYHQGPVWPWLTGMYLTAYLSLFGRGGVSFAERTLINMEEEMSMHCVSTISELFDGNPPFTGRGAISFLMSVASILTVIERLKAYNVED</sequence>
<name>W2C5I3_9BACT</name>
<dbReference type="EMBL" id="AYUF01000362">
    <property type="protein sequence ID" value="ETK02405.1"/>
    <property type="molecule type" value="Genomic_DNA"/>
</dbReference>
<dbReference type="InterPro" id="IPR024742">
    <property type="entry name" value="Glycogen_debranch_N"/>
</dbReference>
<dbReference type="GO" id="GO:0004135">
    <property type="term" value="F:amylo-alpha-1,6-glucosidase activity"/>
    <property type="evidence" value="ECO:0007669"/>
    <property type="project" value="InterPro"/>
</dbReference>
<organism evidence="3 4">
    <name type="scientific">Tannerella sp. oral taxon BU063 isolate Cell 2</name>
    <dbReference type="NCBI Taxonomy" id="1411148"/>
    <lineage>
        <taxon>Bacteria</taxon>
        <taxon>Pseudomonadati</taxon>
        <taxon>Bacteroidota</taxon>
        <taxon>Bacteroidia</taxon>
        <taxon>Bacteroidales</taxon>
        <taxon>Tannerellaceae</taxon>
        <taxon>Tannerella</taxon>
    </lineage>
</organism>
<reference evidence="3 4" key="1">
    <citation type="submission" date="2013-11" db="EMBL/GenBank/DDBJ databases">
        <title>Single cell genomics of uncultured Tannerella BU063 (oral taxon 286).</title>
        <authorList>
            <person name="Beall C.J."/>
            <person name="Campbell A.G."/>
            <person name="Griffen A.L."/>
            <person name="Podar M."/>
            <person name="Leys E.J."/>
        </authorList>
    </citation>
    <scope>NUCLEOTIDE SEQUENCE [LARGE SCALE GENOMIC DNA]</scope>
    <source>
        <strain evidence="3">Cell 2</strain>
    </source>
</reference>
<evidence type="ECO:0000313" key="3">
    <source>
        <dbReference type="EMBL" id="ETK02405.1"/>
    </source>
</evidence>
<dbReference type="GO" id="GO:0004134">
    <property type="term" value="F:4-alpha-glucanotransferase activity"/>
    <property type="evidence" value="ECO:0007669"/>
    <property type="project" value="InterPro"/>
</dbReference>
<feature type="domain" description="Glycogen debranching enzyme C-terminal" evidence="1">
    <location>
        <begin position="288"/>
        <end position="636"/>
    </location>
</feature>
<evidence type="ECO:0000313" key="4">
    <source>
        <dbReference type="Proteomes" id="UP000018837"/>
    </source>
</evidence>
<dbReference type="PATRIC" id="fig|1411148.3.peg.632"/>
<dbReference type="Pfam" id="PF06202">
    <property type="entry name" value="GDE_C"/>
    <property type="match status" value="1"/>
</dbReference>
<dbReference type="GO" id="GO:0005980">
    <property type="term" value="P:glycogen catabolic process"/>
    <property type="evidence" value="ECO:0007669"/>
    <property type="project" value="InterPro"/>
</dbReference>
<dbReference type="AlphaFoldDB" id="W2C5I3"/>
<dbReference type="Proteomes" id="UP000018837">
    <property type="component" value="Unassembled WGS sequence"/>
</dbReference>
<dbReference type="PANTHER" id="PTHR10569:SF2">
    <property type="entry name" value="GLYCOGEN DEBRANCHING ENZYME"/>
    <property type="match status" value="1"/>
</dbReference>
<feature type="domain" description="Glycogen debranching enzyme bacterial and archaeal type N-terminal" evidence="2">
    <location>
        <begin position="20"/>
        <end position="240"/>
    </location>
</feature>